<dbReference type="GO" id="GO:0000166">
    <property type="term" value="F:nucleotide binding"/>
    <property type="evidence" value="ECO:0007669"/>
    <property type="project" value="UniProtKB-KW"/>
</dbReference>
<evidence type="ECO:0000256" key="8">
    <source>
        <dbReference type="ARBA" id="ARBA00023033"/>
    </source>
</evidence>
<evidence type="ECO:0000256" key="10">
    <source>
        <dbReference type="ARBA" id="ARBA00049401"/>
    </source>
</evidence>
<dbReference type="eggNOG" id="COG2070">
    <property type="taxonomic scope" value="Bacteria"/>
</dbReference>
<keyword evidence="7" id="KW-0560">Oxidoreductase</keyword>
<dbReference type="PANTHER" id="PTHR42747:SF3">
    <property type="entry name" value="NITRONATE MONOOXYGENASE-RELATED"/>
    <property type="match status" value="1"/>
</dbReference>
<comment type="caution">
    <text evidence="12">The sequence shown here is derived from an EMBL/GenBank/DDBJ whole genome shotgun (WGS) entry which is preliminary data.</text>
</comment>
<keyword evidence="8" id="KW-0503">Monooxygenase</keyword>
<dbReference type="EMBL" id="AEQP01000003">
    <property type="protein sequence ID" value="EFV95405.1"/>
    <property type="molecule type" value="Genomic_DNA"/>
</dbReference>
<dbReference type="FunFam" id="3.20.20.70:FF:000154">
    <property type="entry name" value="Probable nitronate monooxygenase"/>
    <property type="match status" value="1"/>
</dbReference>
<organism evidence="12 13">
    <name type="scientific">Lautropia mirabilis ATCC 51599</name>
    <dbReference type="NCBI Taxonomy" id="887898"/>
    <lineage>
        <taxon>Bacteria</taxon>
        <taxon>Pseudomonadati</taxon>
        <taxon>Pseudomonadota</taxon>
        <taxon>Betaproteobacteria</taxon>
        <taxon>Burkholderiales</taxon>
        <taxon>Burkholderiaceae</taxon>
        <taxon>Lautropia</taxon>
    </lineage>
</organism>
<evidence type="ECO:0000256" key="9">
    <source>
        <dbReference type="ARBA" id="ARBA00031155"/>
    </source>
</evidence>
<gene>
    <name evidence="12" type="ORF">HMPREF0551_0893</name>
</gene>
<reference evidence="12 13" key="1">
    <citation type="submission" date="2010-12" db="EMBL/GenBank/DDBJ databases">
        <authorList>
            <person name="Muzny D."/>
            <person name="Qin X."/>
            <person name="Deng J."/>
            <person name="Jiang H."/>
            <person name="Liu Y."/>
            <person name="Qu J."/>
            <person name="Song X.-Z."/>
            <person name="Zhang L."/>
            <person name="Thornton R."/>
            <person name="Coyle M."/>
            <person name="Francisco L."/>
            <person name="Jackson L."/>
            <person name="Javaid M."/>
            <person name="Korchina V."/>
            <person name="Kovar C."/>
            <person name="Mata R."/>
            <person name="Mathew T."/>
            <person name="Ngo R."/>
            <person name="Nguyen L."/>
            <person name="Nguyen N."/>
            <person name="Okwuonu G."/>
            <person name="Ongeri F."/>
            <person name="Pham C."/>
            <person name="Simmons D."/>
            <person name="Wilczek-Boney K."/>
            <person name="Hale W."/>
            <person name="Jakkamsetti A."/>
            <person name="Pham P."/>
            <person name="Ruth R."/>
            <person name="San Lucas F."/>
            <person name="Warren J."/>
            <person name="Zhang J."/>
            <person name="Zhao Z."/>
            <person name="Zhou C."/>
            <person name="Zhu D."/>
            <person name="Lee S."/>
            <person name="Bess C."/>
            <person name="Blankenburg K."/>
            <person name="Forbes L."/>
            <person name="Fu Q."/>
            <person name="Gubbala S."/>
            <person name="Hirani K."/>
            <person name="Jayaseelan J.C."/>
            <person name="Lara F."/>
            <person name="Munidasa M."/>
            <person name="Palculict T."/>
            <person name="Patil S."/>
            <person name="Pu L.-L."/>
            <person name="Saada N."/>
            <person name="Tang L."/>
            <person name="Weissenberger G."/>
            <person name="Zhu Y."/>
            <person name="Hemphill L."/>
            <person name="Shang Y."/>
            <person name="Youmans B."/>
            <person name="Ayvaz T."/>
            <person name="Ross M."/>
            <person name="Santibanez J."/>
            <person name="Aqrawi P."/>
            <person name="Gross S."/>
            <person name="Joshi V."/>
            <person name="Fowler G."/>
            <person name="Nazareth L."/>
            <person name="Reid J."/>
            <person name="Worley K."/>
            <person name="Petrosino J."/>
            <person name="Highlander S."/>
            <person name="Gibbs R."/>
        </authorList>
    </citation>
    <scope>NUCLEOTIDE SEQUENCE [LARGE SCALE GENOMIC DNA]</scope>
    <source>
        <strain evidence="12 13">ATCC 51599</strain>
    </source>
</reference>
<dbReference type="InterPro" id="IPR013785">
    <property type="entry name" value="Aldolase_TIM"/>
</dbReference>
<evidence type="ECO:0000256" key="11">
    <source>
        <dbReference type="ARBA" id="ARBA00067136"/>
    </source>
</evidence>
<dbReference type="GO" id="GO:0009636">
    <property type="term" value="P:response to toxic substance"/>
    <property type="evidence" value="ECO:0007669"/>
    <property type="project" value="UniProtKB-KW"/>
</dbReference>
<comment type="cofactor">
    <cofactor evidence="1">
        <name>FMN</name>
        <dbReference type="ChEBI" id="CHEBI:58210"/>
    </cofactor>
</comment>
<proteinExistence type="inferred from homology"/>
<comment type="similarity">
    <text evidence="2">Belongs to the nitronate monooxygenase family. NMO class I subfamily.</text>
</comment>
<keyword evidence="12" id="KW-0223">Dioxygenase</keyword>
<dbReference type="Gene3D" id="3.20.20.70">
    <property type="entry name" value="Aldolase class I"/>
    <property type="match status" value="1"/>
</dbReference>
<dbReference type="CDD" id="cd04730">
    <property type="entry name" value="NPD_like"/>
    <property type="match status" value="1"/>
</dbReference>
<dbReference type="STRING" id="887898.HMPREF0551_0893"/>
<dbReference type="InterPro" id="IPR004136">
    <property type="entry name" value="NMO"/>
</dbReference>
<dbReference type="AlphaFoldDB" id="E7RVS2"/>
<dbReference type="SUPFAM" id="SSF51412">
    <property type="entry name" value="Inosine monophosphate dehydrogenase (IMPDH)"/>
    <property type="match status" value="1"/>
</dbReference>
<evidence type="ECO:0000256" key="3">
    <source>
        <dbReference type="ARBA" id="ARBA00022575"/>
    </source>
</evidence>
<evidence type="ECO:0000313" key="12">
    <source>
        <dbReference type="EMBL" id="EFV95405.1"/>
    </source>
</evidence>
<dbReference type="GO" id="GO:0018580">
    <property type="term" value="F:nitronate monooxygenase activity"/>
    <property type="evidence" value="ECO:0007669"/>
    <property type="project" value="InterPro"/>
</dbReference>
<dbReference type="HOGENOM" id="CLU_038732_5_0_4"/>
<dbReference type="Proteomes" id="UP000011021">
    <property type="component" value="Unassembled WGS sequence"/>
</dbReference>
<keyword evidence="5" id="KW-0288">FMN</keyword>
<protein>
    <recommendedName>
        <fullName evidence="11">Nitronate monooxygenase</fullName>
    </recommendedName>
    <alternativeName>
        <fullName evidence="9">Propionate 3-nitronate monooxygenase</fullName>
    </alternativeName>
</protein>
<dbReference type="PANTHER" id="PTHR42747">
    <property type="entry name" value="NITRONATE MONOOXYGENASE-RELATED"/>
    <property type="match status" value="1"/>
</dbReference>
<evidence type="ECO:0000256" key="4">
    <source>
        <dbReference type="ARBA" id="ARBA00022630"/>
    </source>
</evidence>
<evidence type="ECO:0000256" key="7">
    <source>
        <dbReference type="ARBA" id="ARBA00023002"/>
    </source>
</evidence>
<dbReference type="Pfam" id="PF03060">
    <property type="entry name" value="NMO"/>
    <property type="match status" value="1"/>
</dbReference>
<name>E7RVS2_9BURK</name>
<evidence type="ECO:0000256" key="6">
    <source>
        <dbReference type="ARBA" id="ARBA00022741"/>
    </source>
</evidence>
<evidence type="ECO:0000256" key="1">
    <source>
        <dbReference type="ARBA" id="ARBA00001917"/>
    </source>
</evidence>
<evidence type="ECO:0000313" key="13">
    <source>
        <dbReference type="Proteomes" id="UP000011021"/>
    </source>
</evidence>
<keyword evidence="6" id="KW-0547">Nucleotide-binding</keyword>
<accession>E7RVS2</accession>
<comment type="catalytic activity">
    <reaction evidence="10">
        <text>3 propionate 3-nitronate + 3 O2 + H2O = 3 3-oxopropanoate + 2 nitrate + nitrite + H2O2 + 3 H(+)</text>
        <dbReference type="Rhea" id="RHEA:57332"/>
        <dbReference type="ChEBI" id="CHEBI:15377"/>
        <dbReference type="ChEBI" id="CHEBI:15378"/>
        <dbReference type="ChEBI" id="CHEBI:15379"/>
        <dbReference type="ChEBI" id="CHEBI:16240"/>
        <dbReference type="ChEBI" id="CHEBI:16301"/>
        <dbReference type="ChEBI" id="CHEBI:17632"/>
        <dbReference type="ChEBI" id="CHEBI:33190"/>
        <dbReference type="ChEBI" id="CHEBI:136067"/>
    </reaction>
</comment>
<dbReference type="GO" id="GO:0051213">
    <property type="term" value="F:dioxygenase activity"/>
    <property type="evidence" value="ECO:0007669"/>
    <property type="project" value="UniProtKB-KW"/>
</dbReference>
<keyword evidence="13" id="KW-1185">Reference proteome</keyword>
<keyword evidence="4" id="KW-0285">Flavoprotein</keyword>
<sequence>MSNDHSHALMERLGLALPILQAPMAGVATPELTAAVSNAGGLGGLGAGASSPEDARRMIEATRALTDRPFNINVFCHRTPAPDPAGDAAWLHHLAPLYARLDMVPPTRLVEVYSSFMDDDQMLDVLLETRPAVVSFHFGLPAPHQLQALKKAGICLLASATNLDEARRIEAAGLDAIIAQGIEAGGHRGCFDPEPGMPLPPDEHLSTAVLVRQLVLNTRLPIIAAGGIMDGHAIRAMQELGAAAAQLGTAFVACPESAANAAYRARLRSPDAAHTRLTRVLSGRPARGIVSPFIDYGEAPDAPPPAAYPRAYDAAKQLHAAASRRGEHTYAAHWAGQGAPMIREMPAAQLVATLAREWRTA</sequence>
<keyword evidence="3" id="KW-0216">Detoxification</keyword>
<dbReference type="RefSeq" id="WP_005673077.1">
    <property type="nucleotide sequence ID" value="NZ_CP146288.1"/>
</dbReference>
<evidence type="ECO:0000256" key="2">
    <source>
        <dbReference type="ARBA" id="ARBA00009881"/>
    </source>
</evidence>
<evidence type="ECO:0000256" key="5">
    <source>
        <dbReference type="ARBA" id="ARBA00022643"/>
    </source>
</evidence>